<dbReference type="PANTHER" id="PTHR21716">
    <property type="entry name" value="TRANSMEMBRANE PROTEIN"/>
    <property type="match status" value="1"/>
</dbReference>
<comment type="subcellular location">
    <subcellularLocation>
        <location evidence="1">Membrane</location>
        <topology evidence="1">Multi-pass membrane protein</topology>
    </subcellularLocation>
</comment>
<dbReference type="STRING" id="289377.HL41_00710"/>
<feature type="transmembrane region" description="Helical" evidence="6">
    <location>
        <begin position="246"/>
        <end position="267"/>
    </location>
</feature>
<dbReference type="AlphaFoldDB" id="A0A075WY08"/>
<keyword evidence="5 6" id="KW-0472">Membrane</keyword>
<dbReference type="eggNOG" id="COG0628">
    <property type="taxonomic scope" value="Bacteria"/>
</dbReference>
<evidence type="ECO:0000313" key="8">
    <source>
        <dbReference type="Proteomes" id="UP000028481"/>
    </source>
</evidence>
<feature type="transmembrane region" description="Helical" evidence="6">
    <location>
        <begin position="217"/>
        <end position="240"/>
    </location>
</feature>
<evidence type="ECO:0000256" key="3">
    <source>
        <dbReference type="ARBA" id="ARBA00022692"/>
    </source>
</evidence>
<evidence type="ECO:0000313" key="7">
    <source>
        <dbReference type="EMBL" id="AIH03467.1"/>
    </source>
</evidence>
<keyword evidence="8" id="KW-1185">Reference proteome</keyword>
<organism evidence="7 8">
    <name type="scientific">Thermodesulfobacterium commune DSM 2178</name>
    <dbReference type="NCBI Taxonomy" id="289377"/>
    <lineage>
        <taxon>Bacteria</taxon>
        <taxon>Pseudomonadati</taxon>
        <taxon>Thermodesulfobacteriota</taxon>
        <taxon>Thermodesulfobacteria</taxon>
        <taxon>Thermodesulfobacteriales</taxon>
        <taxon>Thermodesulfobacteriaceae</taxon>
        <taxon>Thermodesulfobacterium</taxon>
    </lineage>
</organism>
<accession>A0A075WY08</accession>
<dbReference type="HOGENOM" id="CLU_041771_2_1_0"/>
<feature type="transmembrane region" description="Helical" evidence="6">
    <location>
        <begin position="315"/>
        <end position="344"/>
    </location>
</feature>
<evidence type="ECO:0000256" key="5">
    <source>
        <dbReference type="ARBA" id="ARBA00023136"/>
    </source>
</evidence>
<dbReference type="PANTHER" id="PTHR21716:SF4">
    <property type="entry name" value="TRANSMEMBRANE PROTEIN 245"/>
    <property type="match status" value="1"/>
</dbReference>
<feature type="transmembrane region" description="Helical" evidence="6">
    <location>
        <begin position="65"/>
        <end position="90"/>
    </location>
</feature>
<protein>
    <recommendedName>
        <fullName evidence="9">Permease</fullName>
    </recommendedName>
</protein>
<evidence type="ECO:0000256" key="4">
    <source>
        <dbReference type="ARBA" id="ARBA00022989"/>
    </source>
</evidence>
<dbReference type="InterPro" id="IPR002549">
    <property type="entry name" value="AI-2E-like"/>
</dbReference>
<dbReference type="KEGG" id="tcm:HL41_00710"/>
<comment type="similarity">
    <text evidence="2">Belongs to the autoinducer-2 exporter (AI-2E) (TC 2.A.86) family.</text>
</comment>
<reference evidence="7 8" key="1">
    <citation type="journal article" date="2015" name="Genome Announc.">
        <title>Genome Sequence of a Sulfate-Reducing Thermophilic Bacterium, Thermodesulfobacterium commune DSM 2178T (Phylum Thermodesulfobacteria).</title>
        <authorList>
            <person name="Bhatnagar S."/>
            <person name="Badger J.H."/>
            <person name="Madupu R."/>
            <person name="Khouri H.M."/>
            <person name="O'Connor E.M."/>
            <person name="Robb F.T."/>
            <person name="Ward N.L."/>
            <person name="Eisen J.A."/>
        </authorList>
    </citation>
    <scope>NUCLEOTIDE SEQUENCE [LARGE SCALE GENOMIC DNA]</scope>
    <source>
        <strain evidence="7 8">DSM 2178</strain>
    </source>
</reference>
<keyword evidence="4 6" id="KW-1133">Transmembrane helix</keyword>
<feature type="transmembrane region" description="Helical" evidence="6">
    <location>
        <begin position="12"/>
        <end position="30"/>
    </location>
</feature>
<dbReference type="OrthoDB" id="106838at2"/>
<sequence length="368" mass="41973">MKIDRETFYHKVGLFISLLLAFLIIAGFVYLLSPLFSIICWAGIIAFFIYPCYQKIYQKLKRKNLSSFIVLFFLILFVIGPFSAILFNLYQQILSILDWVKPVANQSLYDFVEQLKKYPKIYAFFTKLLYYLQPYLPQIQEKIAQAISSILQAGVFSITNLAKFLFSFGFQLAFTILTLHYFLIDGEKVIQEIVSLIPGKSQEKQKMLQRIGLTLKGVLYGNILTAFIQGLLALFIYFVLGIPHNLFWAFLTMLASFIPAFGTFLIWGPLVVYLFLVGSYVKAVILLVFCGVIISNLDNFLKPFLIGGKTKIHNLLIFFSVLGGIVKFGVLGIFLGPLILALFLSIIDIYKNHLITHLNGFSYPDQDE</sequence>
<dbReference type="RefSeq" id="WP_051754402.1">
    <property type="nucleotide sequence ID" value="NZ_CP008796.1"/>
</dbReference>
<evidence type="ECO:0008006" key="9">
    <source>
        <dbReference type="Google" id="ProtNLM"/>
    </source>
</evidence>
<feature type="transmembrane region" description="Helical" evidence="6">
    <location>
        <begin position="36"/>
        <end position="53"/>
    </location>
</feature>
<evidence type="ECO:0000256" key="6">
    <source>
        <dbReference type="SAM" id="Phobius"/>
    </source>
</evidence>
<name>A0A075WY08_9BACT</name>
<dbReference type="PaxDb" id="289377-HL41_00710"/>
<dbReference type="EMBL" id="CP008796">
    <property type="protein sequence ID" value="AIH03467.1"/>
    <property type="molecule type" value="Genomic_DNA"/>
</dbReference>
<gene>
    <name evidence="7" type="ORF">HL41_00710</name>
</gene>
<proteinExistence type="inferred from homology"/>
<dbReference type="Proteomes" id="UP000028481">
    <property type="component" value="Chromosome"/>
</dbReference>
<feature type="transmembrane region" description="Helical" evidence="6">
    <location>
        <begin position="274"/>
        <end position="295"/>
    </location>
</feature>
<dbReference type="GO" id="GO:0016020">
    <property type="term" value="C:membrane"/>
    <property type="evidence" value="ECO:0007669"/>
    <property type="project" value="UniProtKB-SubCell"/>
</dbReference>
<feature type="transmembrane region" description="Helical" evidence="6">
    <location>
        <begin position="164"/>
        <end position="184"/>
    </location>
</feature>
<dbReference type="Pfam" id="PF01594">
    <property type="entry name" value="AI-2E_transport"/>
    <property type="match status" value="1"/>
</dbReference>
<keyword evidence="3 6" id="KW-0812">Transmembrane</keyword>
<evidence type="ECO:0000256" key="2">
    <source>
        <dbReference type="ARBA" id="ARBA00009773"/>
    </source>
</evidence>
<evidence type="ECO:0000256" key="1">
    <source>
        <dbReference type="ARBA" id="ARBA00004141"/>
    </source>
</evidence>